<keyword evidence="7 8" id="KW-0472">Membrane</keyword>
<evidence type="ECO:0000256" key="4">
    <source>
        <dbReference type="ARBA" id="ARBA00022448"/>
    </source>
</evidence>
<comment type="similarity">
    <text evidence="3">Belongs to the major facilitator superfamily. TCR/Tet family.</text>
</comment>
<dbReference type="PROSITE" id="PS00216">
    <property type="entry name" value="SUGAR_TRANSPORT_1"/>
    <property type="match status" value="1"/>
</dbReference>
<proteinExistence type="inferred from homology"/>
<comment type="function">
    <text evidence="1">Resistance to tetracycline by an active tetracycline efflux. This is an energy-dependent process that decreases the accumulation of the antibiotic in whole cells. This protein functions as a metal-tetracycline/H(+) antiporter.</text>
</comment>
<keyword evidence="11" id="KW-1185">Reference proteome</keyword>
<reference evidence="10 11" key="1">
    <citation type="submission" date="2018-05" db="EMBL/GenBank/DDBJ databases">
        <title>Chitinophaga sp. K3CV102501T nov., isolated from isolated from a monsoon evergreen broad-leaved forest soil.</title>
        <authorList>
            <person name="Lv Y."/>
        </authorList>
    </citation>
    <scope>NUCLEOTIDE SEQUENCE [LARGE SCALE GENOMIC DNA]</scope>
    <source>
        <strain evidence="10 11">GDMCC 1.1325</strain>
    </source>
</reference>
<feature type="transmembrane region" description="Helical" evidence="8">
    <location>
        <begin position="139"/>
        <end position="161"/>
    </location>
</feature>
<dbReference type="Gene3D" id="1.20.1250.20">
    <property type="entry name" value="MFS general substrate transporter like domains"/>
    <property type="match status" value="1"/>
</dbReference>
<gene>
    <name evidence="10" type="ORF">DF182_23715</name>
</gene>
<comment type="subcellular location">
    <subcellularLocation>
        <location evidence="2">Membrane</location>
        <topology evidence="2">Multi-pass membrane protein</topology>
    </subcellularLocation>
</comment>
<dbReference type="GO" id="GO:0016020">
    <property type="term" value="C:membrane"/>
    <property type="evidence" value="ECO:0007669"/>
    <property type="project" value="UniProtKB-SubCell"/>
</dbReference>
<dbReference type="CDD" id="cd17388">
    <property type="entry name" value="MFS_TetA"/>
    <property type="match status" value="1"/>
</dbReference>
<dbReference type="AlphaFoldDB" id="A0A365XT34"/>
<dbReference type="PANTHER" id="PTHR23504:SF15">
    <property type="entry name" value="MAJOR FACILITATOR SUPERFAMILY (MFS) PROFILE DOMAIN-CONTAINING PROTEIN"/>
    <property type="match status" value="1"/>
</dbReference>
<evidence type="ECO:0000256" key="6">
    <source>
        <dbReference type="ARBA" id="ARBA00022989"/>
    </source>
</evidence>
<protein>
    <submittedName>
        <fullName evidence="10">Tetracycline resistance MFS efflux pump</fullName>
    </submittedName>
</protein>
<dbReference type="Proteomes" id="UP000253410">
    <property type="component" value="Unassembled WGS sequence"/>
</dbReference>
<dbReference type="InterPro" id="IPR005829">
    <property type="entry name" value="Sugar_transporter_CS"/>
</dbReference>
<name>A0A365XT34_9BACT</name>
<feature type="transmembrane region" description="Helical" evidence="8">
    <location>
        <begin position="312"/>
        <end position="332"/>
    </location>
</feature>
<evidence type="ECO:0000313" key="10">
    <source>
        <dbReference type="EMBL" id="RBL89522.1"/>
    </source>
</evidence>
<keyword evidence="6 8" id="KW-1133">Transmembrane helix</keyword>
<evidence type="ECO:0000256" key="2">
    <source>
        <dbReference type="ARBA" id="ARBA00004141"/>
    </source>
</evidence>
<feature type="transmembrane region" description="Helical" evidence="8">
    <location>
        <begin position="108"/>
        <end position="127"/>
    </location>
</feature>
<feature type="transmembrane region" description="Helical" evidence="8">
    <location>
        <begin position="284"/>
        <end position="306"/>
    </location>
</feature>
<dbReference type="EMBL" id="QFFJ01000002">
    <property type="protein sequence ID" value="RBL89522.1"/>
    <property type="molecule type" value="Genomic_DNA"/>
</dbReference>
<keyword evidence="5 8" id="KW-0812">Transmembrane</keyword>
<feature type="transmembrane region" description="Helical" evidence="8">
    <location>
        <begin position="344"/>
        <end position="367"/>
    </location>
</feature>
<dbReference type="PROSITE" id="PS50850">
    <property type="entry name" value="MFS"/>
    <property type="match status" value="1"/>
</dbReference>
<dbReference type="PRINTS" id="PR01035">
    <property type="entry name" value="TCRTETA"/>
</dbReference>
<dbReference type="GO" id="GO:0022857">
    <property type="term" value="F:transmembrane transporter activity"/>
    <property type="evidence" value="ECO:0007669"/>
    <property type="project" value="InterPro"/>
</dbReference>
<feature type="transmembrane region" description="Helical" evidence="8">
    <location>
        <begin position="253"/>
        <end position="272"/>
    </location>
</feature>
<evidence type="ECO:0000256" key="1">
    <source>
        <dbReference type="ARBA" id="ARBA00003279"/>
    </source>
</evidence>
<dbReference type="OrthoDB" id="9793283at2"/>
<dbReference type="Pfam" id="PF07690">
    <property type="entry name" value="MFS_1"/>
    <property type="match status" value="1"/>
</dbReference>
<comment type="caution">
    <text evidence="10">The sequence shown here is derived from an EMBL/GenBank/DDBJ whole genome shotgun (WGS) entry which is preliminary data.</text>
</comment>
<feature type="domain" description="Major facilitator superfamily (MFS) profile" evidence="9">
    <location>
        <begin position="8"/>
        <end position="403"/>
    </location>
</feature>
<sequence>MKSVYPSGLLFVILVVVIDTAGFGLIFPVLPQLISDLLHADISTAARYGGWLAFAYAVMQFIFAPVLGNLSDHYGRRPVLLLSLLGFSIDCLFLAFAPNIVWLFVGRTIAGITGASYAVASACVADISTDENRTRHYGLINAAFGLGFIIGPAIGGTLGQFGTHTPFIVAAAMSFANFMFGYFFFPESLHKALRRQFDWKRANPLGALQQLSRFPLVKSLILSMIFVSIATHSMESVWAFFTIEKFRWSNQLIGYSLAFVGLLSIISQTWLVNKLTPVLNDKQLAVMGLLLMITGYLLFAFTAWEWVLFPALIIYIAGSVQGTAMQSIMAAAMPDNEQGELQGALGSLMGLTTLIAPPLMTNSFAWATHSAAPVYFPGMPYLVAALMTIISLVLLLRAFARRKVSR</sequence>
<feature type="transmembrane region" description="Helical" evidence="8">
    <location>
        <begin position="379"/>
        <end position="400"/>
    </location>
</feature>
<accession>A0A365XT34</accession>
<evidence type="ECO:0000256" key="3">
    <source>
        <dbReference type="ARBA" id="ARBA00007520"/>
    </source>
</evidence>
<evidence type="ECO:0000256" key="7">
    <source>
        <dbReference type="ARBA" id="ARBA00023136"/>
    </source>
</evidence>
<evidence type="ECO:0000259" key="9">
    <source>
        <dbReference type="PROSITE" id="PS50850"/>
    </source>
</evidence>
<dbReference type="InterPro" id="IPR001958">
    <property type="entry name" value="Tet-R_TetA/multi-R_MdtG-like"/>
</dbReference>
<dbReference type="SUPFAM" id="SSF103473">
    <property type="entry name" value="MFS general substrate transporter"/>
    <property type="match status" value="1"/>
</dbReference>
<evidence type="ECO:0000256" key="8">
    <source>
        <dbReference type="SAM" id="Phobius"/>
    </source>
</evidence>
<feature type="transmembrane region" description="Helical" evidence="8">
    <location>
        <begin position="48"/>
        <end position="67"/>
    </location>
</feature>
<feature type="transmembrane region" description="Helical" evidence="8">
    <location>
        <begin position="7"/>
        <end position="28"/>
    </location>
</feature>
<evidence type="ECO:0000313" key="11">
    <source>
        <dbReference type="Proteomes" id="UP000253410"/>
    </source>
</evidence>
<evidence type="ECO:0000256" key="5">
    <source>
        <dbReference type="ARBA" id="ARBA00022692"/>
    </source>
</evidence>
<dbReference type="RefSeq" id="WP_113618268.1">
    <property type="nucleotide sequence ID" value="NZ_QFFJ01000002.1"/>
</dbReference>
<feature type="transmembrane region" description="Helical" evidence="8">
    <location>
        <begin position="167"/>
        <end position="185"/>
    </location>
</feature>
<dbReference type="InterPro" id="IPR011701">
    <property type="entry name" value="MFS"/>
</dbReference>
<dbReference type="InterPro" id="IPR036259">
    <property type="entry name" value="MFS_trans_sf"/>
</dbReference>
<keyword evidence="4" id="KW-0813">Transport</keyword>
<feature type="transmembrane region" description="Helical" evidence="8">
    <location>
        <begin position="220"/>
        <end position="241"/>
    </location>
</feature>
<feature type="transmembrane region" description="Helical" evidence="8">
    <location>
        <begin position="79"/>
        <end position="102"/>
    </location>
</feature>
<organism evidence="10 11">
    <name type="scientific">Chitinophaga flava</name>
    <dbReference type="NCBI Taxonomy" id="2259036"/>
    <lineage>
        <taxon>Bacteria</taxon>
        <taxon>Pseudomonadati</taxon>
        <taxon>Bacteroidota</taxon>
        <taxon>Chitinophagia</taxon>
        <taxon>Chitinophagales</taxon>
        <taxon>Chitinophagaceae</taxon>
        <taxon>Chitinophaga</taxon>
    </lineage>
</organism>
<dbReference type="PANTHER" id="PTHR23504">
    <property type="entry name" value="MAJOR FACILITATOR SUPERFAMILY DOMAIN-CONTAINING PROTEIN 10"/>
    <property type="match status" value="1"/>
</dbReference>
<dbReference type="InterPro" id="IPR020846">
    <property type="entry name" value="MFS_dom"/>
</dbReference>